<accession>A0A1I1P772</accession>
<name>A0A1I1P772_9CLOT</name>
<sequence>MIKGGLNLNEQYLIYGLIGIVLLFVIIKLLKWPLKIILNGILGVVILYLVNLVGANFNFSLSINAVTALIAGFLGIPGVVVLIIIQLFL</sequence>
<proteinExistence type="predicted"/>
<organism evidence="2 3">
    <name type="scientific">Clostridium uliginosum</name>
    <dbReference type="NCBI Taxonomy" id="119641"/>
    <lineage>
        <taxon>Bacteria</taxon>
        <taxon>Bacillati</taxon>
        <taxon>Bacillota</taxon>
        <taxon>Clostridia</taxon>
        <taxon>Eubacteriales</taxon>
        <taxon>Clostridiaceae</taxon>
        <taxon>Clostridium</taxon>
    </lineage>
</organism>
<evidence type="ECO:0000256" key="1">
    <source>
        <dbReference type="SAM" id="Phobius"/>
    </source>
</evidence>
<dbReference type="Pfam" id="PF07441">
    <property type="entry name" value="BofA"/>
    <property type="match status" value="1"/>
</dbReference>
<keyword evidence="1" id="KW-1133">Transmembrane helix</keyword>
<gene>
    <name evidence="2" type="ORF">SAMN05421842_11836</name>
</gene>
<protein>
    <submittedName>
        <fullName evidence="2">Inhibitor of the pro-sigma K processing machinery</fullName>
    </submittedName>
</protein>
<feature type="transmembrane region" description="Helical" evidence="1">
    <location>
        <begin position="66"/>
        <end position="88"/>
    </location>
</feature>
<dbReference type="Proteomes" id="UP000199263">
    <property type="component" value="Unassembled WGS sequence"/>
</dbReference>
<evidence type="ECO:0000313" key="2">
    <source>
        <dbReference type="EMBL" id="SFD05784.1"/>
    </source>
</evidence>
<keyword evidence="1" id="KW-0812">Transmembrane</keyword>
<feature type="transmembrane region" description="Helical" evidence="1">
    <location>
        <begin position="12"/>
        <end position="30"/>
    </location>
</feature>
<reference evidence="2 3" key="1">
    <citation type="submission" date="2016-10" db="EMBL/GenBank/DDBJ databases">
        <authorList>
            <person name="de Groot N.N."/>
        </authorList>
    </citation>
    <scope>NUCLEOTIDE SEQUENCE [LARGE SCALE GENOMIC DNA]</scope>
    <source>
        <strain evidence="2 3">DSM 12992</strain>
    </source>
</reference>
<feature type="transmembrane region" description="Helical" evidence="1">
    <location>
        <begin position="36"/>
        <end position="54"/>
    </location>
</feature>
<keyword evidence="1" id="KW-0472">Membrane</keyword>
<dbReference type="AlphaFoldDB" id="A0A1I1P772"/>
<dbReference type="STRING" id="119641.SAMN05421842_11836"/>
<keyword evidence="3" id="KW-1185">Reference proteome</keyword>
<dbReference type="EMBL" id="FOMG01000018">
    <property type="protein sequence ID" value="SFD05784.1"/>
    <property type="molecule type" value="Genomic_DNA"/>
</dbReference>
<dbReference type="NCBIfam" id="TIGR02862">
    <property type="entry name" value="spore_BofA"/>
    <property type="match status" value="1"/>
</dbReference>
<evidence type="ECO:0000313" key="3">
    <source>
        <dbReference type="Proteomes" id="UP000199263"/>
    </source>
</evidence>
<dbReference type="InterPro" id="IPR010001">
    <property type="entry name" value="BofA"/>
</dbReference>